<evidence type="ECO:0000313" key="1">
    <source>
        <dbReference type="EMBL" id="CAN63648.1"/>
    </source>
</evidence>
<reference evidence="1" key="1">
    <citation type="journal article" date="2007" name="PLoS ONE">
        <title>The first genome sequence of an elite grapevine cultivar (Pinot noir Vitis vinifera L.): coping with a highly heterozygous genome.</title>
        <authorList>
            <person name="Velasco R."/>
            <person name="Zharkikh A."/>
            <person name="Troggio M."/>
            <person name="Cartwright D.A."/>
            <person name="Cestaro A."/>
            <person name="Pruss D."/>
            <person name="Pindo M."/>
            <person name="FitzGerald L.M."/>
            <person name="Vezzulli S."/>
            <person name="Reid J."/>
            <person name="Malacarne G."/>
            <person name="Iliev D."/>
            <person name="Coppola G."/>
            <person name="Wardell B."/>
            <person name="Micheletti D."/>
            <person name="Macalma T."/>
            <person name="Facci M."/>
            <person name="Mitchell J.T."/>
            <person name="Perazzolli M."/>
            <person name="Eldredge G."/>
            <person name="Gatto P."/>
            <person name="Oyzerski R."/>
            <person name="Moretto M."/>
            <person name="Gutin N."/>
            <person name="Stefanini M."/>
            <person name="Chen Y."/>
            <person name="Segala C."/>
            <person name="Davenport C."/>
            <person name="Dematte L."/>
            <person name="Mraz A."/>
            <person name="Battilana J."/>
            <person name="Stormo K."/>
            <person name="Costa F."/>
            <person name="Tao Q."/>
            <person name="Si-Ammour A."/>
            <person name="Harkins T."/>
            <person name="Lackey A."/>
            <person name="Perbost C."/>
            <person name="Taillon B."/>
            <person name="Stella A."/>
            <person name="Solovyev V."/>
            <person name="Fawcett J.A."/>
            <person name="Sterck L."/>
            <person name="Vandepoele K."/>
            <person name="Grando S.M."/>
            <person name="Toppo S."/>
            <person name="Moser C."/>
            <person name="Lanchbury J."/>
            <person name="Bogden R."/>
            <person name="Skolnick M."/>
            <person name="Sgaramella V."/>
            <person name="Bhatnagar S.K."/>
            <person name="Fontana P."/>
            <person name="Gutin A."/>
            <person name="Van de Peer Y."/>
            <person name="Salamini F."/>
            <person name="Viola R."/>
        </authorList>
    </citation>
    <scope>NUCLEOTIDE SEQUENCE</scope>
</reference>
<gene>
    <name evidence="1" type="ORF">VITISV_037656</name>
</gene>
<sequence length="125" mass="14305">MGKKMSVYKGTMGDDHVCRAEYINVVSLHGCMKDGYGDGWWVRGEYERHELKMVTKWLYMHALHAYGEYPSSCSHESYNQQEVSLKWVGLGIYNKGLTWIQSGQVPLQLNQRGMPVLAQAAIMVF</sequence>
<protein>
    <submittedName>
        <fullName evidence="1">Uncharacterized protein</fullName>
    </submittedName>
</protein>
<dbReference type="EMBL" id="AM464567">
    <property type="protein sequence ID" value="CAN63648.1"/>
    <property type="molecule type" value="Genomic_DNA"/>
</dbReference>
<organism evidence="1">
    <name type="scientific">Vitis vinifera</name>
    <name type="common">Grape</name>
    <dbReference type="NCBI Taxonomy" id="29760"/>
    <lineage>
        <taxon>Eukaryota</taxon>
        <taxon>Viridiplantae</taxon>
        <taxon>Streptophyta</taxon>
        <taxon>Embryophyta</taxon>
        <taxon>Tracheophyta</taxon>
        <taxon>Spermatophyta</taxon>
        <taxon>Magnoliopsida</taxon>
        <taxon>eudicotyledons</taxon>
        <taxon>Gunneridae</taxon>
        <taxon>Pentapetalae</taxon>
        <taxon>rosids</taxon>
        <taxon>Vitales</taxon>
        <taxon>Vitaceae</taxon>
        <taxon>Viteae</taxon>
        <taxon>Vitis</taxon>
    </lineage>
</organism>
<dbReference type="AlphaFoldDB" id="A5BMF4"/>
<accession>A5BMF4</accession>
<proteinExistence type="predicted"/>
<name>A5BMF4_VITVI</name>